<evidence type="ECO:0000256" key="1">
    <source>
        <dbReference type="SAM" id="Phobius"/>
    </source>
</evidence>
<proteinExistence type="predicted"/>
<dbReference type="GeneID" id="100899747"/>
<sequence>MTSHCLSVLRIVMTSAWILLFALAISEANFGMKRRSHKETRQAECKIPAEWSGDWVQHDTTQHTLRLDKSNFLASGKCIDSAANSDKEHTFVIEDAKDRCYRAFVIHEKHPNVLQYRKSMCLDKPQDSKLDPNKVRYQIESDSPTVLLIRVNATPERCPLQHQSYRFSYNRNHGECVSPPSRVDQCNQNNTKLLFRFQACADVIGTESSTEELTCIAGWRDGQHLYFIGKMIKKNAHIRNHNDASHYRCYIYQHDPEAKTTYIAESADATCYGVYSATEGSRVMKLHTVDSPPPQCSFPLYMLEKEKEKRPIWLKINKYNSAGDSKTNFIFNSTLRELTIKEDGDYDARAVCIQQMVGHNPDEINGTFSYVVEYQQKCETSFRCMTFHRRSEHVVELQIGSPAITVKEACYQPYYDKDSRTFDTLYRAAPRRCVLHGNSFKVVGKLQMPLDHCGTGHFSTLGCIHKSSMVFYTSCGSYKFNNHFVCYGHYRRGNSTYMIAEEEGKGTVCFAYTRESKYYTLKIYQDQCPRSHEPELEAHMRLQVLQNQNDCDNNLDTASRAAMASSATSQGVRKLLCLLSTLVLIMLR</sequence>
<dbReference type="InterPro" id="IPR055471">
    <property type="entry name" value="DUF7043"/>
</dbReference>
<dbReference type="Pfam" id="PF23069">
    <property type="entry name" value="DUF7042"/>
    <property type="match status" value="1"/>
</dbReference>
<feature type="transmembrane region" description="Helical" evidence="1">
    <location>
        <begin position="6"/>
        <end position="25"/>
    </location>
</feature>
<organism evidence="5 6">
    <name type="scientific">Galendromus occidentalis</name>
    <name type="common">western predatory mite</name>
    <dbReference type="NCBI Taxonomy" id="34638"/>
    <lineage>
        <taxon>Eukaryota</taxon>
        <taxon>Metazoa</taxon>
        <taxon>Ecdysozoa</taxon>
        <taxon>Arthropoda</taxon>
        <taxon>Chelicerata</taxon>
        <taxon>Arachnida</taxon>
        <taxon>Acari</taxon>
        <taxon>Parasitiformes</taxon>
        <taxon>Mesostigmata</taxon>
        <taxon>Gamasina</taxon>
        <taxon>Phytoseioidea</taxon>
        <taxon>Phytoseiidae</taxon>
        <taxon>Typhlodrominae</taxon>
        <taxon>Galendromus</taxon>
    </lineage>
</organism>
<dbReference type="AlphaFoldDB" id="A0AAJ7SEZ6"/>
<feature type="domain" description="DUF7043" evidence="3">
    <location>
        <begin position="311"/>
        <end position="418"/>
    </location>
</feature>
<evidence type="ECO:0000259" key="4">
    <source>
        <dbReference type="Pfam" id="PF23071"/>
    </source>
</evidence>
<dbReference type="RefSeq" id="XP_028966851.1">
    <property type="nucleotide sequence ID" value="XM_029111018.1"/>
</dbReference>
<feature type="domain" description="DUF7042" evidence="2">
    <location>
        <begin position="155"/>
        <end position="287"/>
    </location>
</feature>
<dbReference type="PANTHER" id="PTHR22255:SF9">
    <property type="entry name" value="LP06548P"/>
    <property type="match status" value="1"/>
</dbReference>
<protein>
    <submittedName>
        <fullName evidence="6">Uncharacterized protein LOC100899747</fullName>
    </submittedName>
</protein>
<evidence type="ECO:0000259" key="2">
    <source>
        <dbReference type="Pfam" id="PF23069"/>
    </source>
</evidence>
<dbReference type="GO" id="GO:0061909">
    <property type="term" value="P:autophagosome-lysosome fusion"/>
    <property type="evidence" value="ECO:0007669"/>
    <property type="project" value="TreeGrafter"/>
</dbReference>
<keyword evidence="1" id="KW-1133">Transmembrane helix</keyword>
<feature type="domain" description="DUF7044" evidence="4">
    <location>
        <begin position="44"/>
        <end position="124"/>
    </location>
</feature>
<keyword evidence="5" id="KW-1185">Reference proteome</keyword>
<dbReference type="KEGG" id="goe:100899747"/>
<evidence type="ECO:0000313" key="5">
    <source>
        <dbReference type="Proteomes" id="UP000694867"/>
    </source>
</evidence>
<keyword evidence="1" id="KW-0812">Transmembrane</keyword>
<dbReference type="InterPro" id="IPR055470">
    <property type="entry name" value="DUF7042"/>
</dbReference>
<keyword evidence="1" id="KW-0472">Membrane</keyword>
<dbReference type="Pfam" id="PF23071">
    <property type="entry name" value="DUF7044"/>
    <property type="match status" value="1"/>
</dbReference>
<name>A0AAJ7SEZ6_9ACAR</name>
<dbReference type="Pfam" id="PF23070">
    <property type="entry name" value="DUF7043"/>
    <property type="match status" value="1"/>
</dbReference>
<gene>
    <name evidence="6" type="primary">LOC100899747</name>
</gene>
<evidence type="ECO:0000313" key="6">
    <source>
        <dbReference type="RefSeq" id="XP_028966851.1"/>
    </source>
</evidence>
<accession>A0AAJ7SEZ6</accession>
<dbReference type="Proteomes" id="UP000694867">
    <property type="component" value="Unplaced"/>
</dbReference>
<reference evidence="6" key="1">
    <citation type="submission" date="2025-08" db="UniProtKB">
        <authorList>
            <consortium name="RefSeq"/>
        </authorList>
    </citation>
    <scope>IDENTIFICATION</scope>
</reference>
<evidence type="ECO:0000259" key="3">
    <source>
        <dbReference type="Pfam" id="PF23070"/>
    </source>
</evidence>
<dbReference type="PANTHER" id="PTHR22255">
    <property type="entry name" value="LP06548P"/>
    <property type="match status" value="1"/>
</dbReference>
<dbReference type="InterPro" id="IPR055472">
    <property type="entry name" value="DUF7044"/>
</dbReference>